<dbReference type="Proteomes" id="UP001230005">
    <property type="component" value="Unassembled WGS sequence"/>
</dbReference>
<evidence type="ECO:0000256" key="3">
    <source>
        <dbReference type="ARBA" id="ARBA00012438"/>
    </source>
</evidence>
<evidence type="ECO:0000256" key="7">
    <source>
        <dbReference type="ARBA" id="ARBA00022692"/>
    </source>
</evidence>
<dbReference type="EC" id="2.7.13.3" evidence="3"/>
<dbReference type="SUPFAM" id="SSF47384">
    <property type="entry name" value="Homodimeric domain of signal transducing histidine kinase"/>
    <property type="match status" value="1"/>
</dbReference>
<evidence type="ECO:0000256" key="14">
    <source>
        <dbReference type="SAM" id="Phobius"/>
    </source>
</evidence>
<keyword evidence="5" id="KW-0597">Phosphoprotein</keyword>
<gene>
    <name evidence="17" type="ORF">J2S74_004492</name>
</gene>
<organism evidence="17 18">
    <name type="scientific">Evansella vedderi</name>
    <dbReference type="NCBI Taxonomy" id="38282"/>
    <lineage>
        <taxon>Bacteria</taxon>
        <taxon>Bacillati</taxon>
        <taxon>Bacillota</taxon>
        <taxon>Bacilli</taxon>
        <taxon>Bacillales</taxon>
        <taxon>Bacillaceae</taxon>
        <taxon>Evansella</taxon>
    </lineage>
</organism>
<evidence type="ECO:0000259" key="16">
    <source>
        <dbReference type="PROSITE" id="PS50885"/>
    </source>
</evidence>
<feature type="transmembrane region" description="Helical" evidence="14">
    <location>
        <begin position="53"/>
        <end position="74"/>
    </location>
</feature>
<comment type="caution">
    <text evidence="17">The sequence shown here is derived from an EMBL/GenBank/DDBJ whole genome shotgun (WGS) entry which is preliminary data.</text>
</comment>
<dbReference type="InterPro" id="IPR050398">
    <property type="entry name" value="HssS/ArlS-like"/>
</dbReference>
<dbReference type="PANTHER" id="PTHR45528">
    <property type="entry name" value="SENSOR HISTIDINE KINASE CPXA"/>
    <property type="match status" value="1"/>
</dbReference>
<evidence type="ECO:0000313" key="18">
    <source>
        <dbReference type="Proteomes" id="UP001230005"/>
    </source>
</evidence>
<name>A0ABU0A0Q0_9BACI</name>
<dbReference type="InterPro" id="IPR003661">
    <property type="entry name" value="HisK_dim/P_dom"/>
</dbReference>
<evidence type="ECO:0000256" key="4">
    <source>
        <dbReference type="ARBA" id="ARBA00022475"/>
    </source>
</evidence>
<keyword evidence="7 14" id="KW-0812">Transmembrane</keyword>
<comment type="catalytic activity">
    <reaction evidence="1">
        <text>ATP + protein L-histidine = ADP + protein N-phospho-L-histidine.</text>
        <dbReference type="EC" id="2.7.13.3"/>
    </reaction>
</comment>
<dbReference type="InterPro" id="IPR003660">
    <property type="entry name" value="HAMP_dom"/>
</dbReference>
<feature type="transmembrane region" description="Helical" evidence="14">
    <location>
        <begin position="9"/>
        <end position="33"/>
    </location>
</feature>
<dbReference type="SMART" id="SM00387">
    <property type="entry name" value="HATPase_c"/>
    <property type="match status" value="1"/>
</dbReference>
<dbReference type="SUPFAM" id="SSF158472">
    <property type="entry name" value="HAMP domain-like"/>
    <property type="match status" value="1"/>
</dbReference>
<evidence type="ECO:0000256" key="5">
    <source>
        <dbReference type="ARBA" id="ARBA00022553"/>
    </source>
</evidence>
<dbReference type="CDD" id="cd00082">
    <property type="entry name" value="HisKA"/>
    <property type="match status" value="1"/>
</dbReference>
<dbReference type="InterPro" id="IPR004358">
    <property type="entry name" value="Sig_transdc_His_kin-like_C"/>
</dbReference>
<dbReference type="SMART" id="SM00388">
    <property type="entry name" value="HisKA"/>
    <property type="match status" value="1"/>
</dbReference>
<dbReference type="PANTHER" id="PTHR45528:SF1">
    <property type="entry name" value="SENSOR HISTIDINE KINASE CPXA"/>
    <property type="match status" value="1"/>
</dbReference>
<keyword evidence="11 14" id="KW-1133">Transmembrane helix</keyword>
<dbReference type="SMART" id="SM00304">
    <property type="entry name" value="HAMP"/>
    <property type="match status" value="1"/>
</dbReference>
<keyword evidence="8" id="KW-0547">Nucleotide-binding</keyword>
<dbReference type="Gene3D" id="3.30.565.10">
    <property type="entry name" value="Histidine kinase-like ATPase, C-terminal domain"/>
    <property type="match status" value="1"/>
</dbReference>
<keyword evidence="9 17" id="KW-0418">Kinase</keyword>
<dbReference type="Gene3D" id="1.10.287.130">
    <property type="match status" value="1"/>
</dbReference>
<dbReference type="PROSITE" id="PS50109">
    <property type="entry name" value="HIS_KIN"/>
    <property type="match status" value="1"/>
</dbReference>
<comment type="subcellular location">
    <subcellularLocation>
        <location evidence="2">Cell membrane</location>
        <topology evidence="2">Multi-pass membrane protein</topology>
    </subcellularLocation>
</comment>
<keyword evidence="13 14" id="KW-0472">Membrane</keyword>
<dbReference type="Pfam" id="PF00672">
    <property type="entry name" value="HAMP"/>
    <property type="match status" value="1"/>
</dbReference>
<reference evidence="17 18" key="1">
    <citation type="submission" date="2023-07" db="EMBL/GenBank/DDBJ databases">
        <title>Genomic Encyclopedia of Type Strains, Phase IV (KMG-IV): sequencing the most valuable type-strain genomes for metagenomic binning, comparative biology and taxonomic classification.</title>
        <authorList>
            <person name="Goeker M."/>
        </authorList>
    </citation>
    <scope>NUCLEOTIDE SEQUENCE [LARGE SCALE GENOMIC DNA]</scope>
    <source>
        <strain evidence="17 18">DSM 9768</strain>
    </source>
</reference>
<dbReference type="GO" id="GO:0016301">
    <property type="term" value="F:kinase activity"/>
    <property type="evidence" value="ECO:0007669"/>
    <property type="project" value="UniProtKB-KW"/>
</dbReference>
<evidence type="ECO:0000256" key="11">
    <source>
        <dbReference type="ARBA" id="ARBA00022989"/>
    </source>
</evidence>
<evidence type="ECO:0000256" key="6">
    <source>
        <dbReference type="ARBA" id="ARBA00022679"/>
    </source>
</evidence>
<evidence type="ECO:0000256" key="13">
    <source>
        <dbReference type="ARBA" id="ARBA00023136"/>
    </source>
</evidence>
<dbReference type="InterPro" id="IPR005467">
    <property type="entry name" value="His_kinase_dom"/>
</dbReference>
<evidence type="ECO:0000256" key="8">
    <source>
        <dbReference type="ARBA" id="ARBA00022741"/>
    </source>
</evidence>
<evidence type="ECO:0000313" key="17">
    <source>
        <dbReference type="EMBL" id="MDQ0257047.1"/>
    </source>
</evidence>
<dbReference type="Gene3D" id="6.10.340.10">
    <property type="match status" value="1"/>
</dbReference>
<keyword evidence="18" id="KW-1185">Reference proteome</keyword>
<evidence type="ECO:0000256" key="9">
    <source>
        <dbReference type="ARBA" id="ARBA00022777"/>
    </source>
</evidence>
<proteinExistence type="predicted"/>
<protein>
    <recommendedName>
        <fullName evidence="3">histidine kinase</fullName>
        <ecNumber evidence="3">2.7.13.3</ecNumber>
    </recommendedName>
</protein>
<evidence type="ECO:0000256" key="1">
    <source>
        <dbReference type="ARBA" id="ARBA00000085"/>
    </source>
</evidence>
<keyword evidence="6" id="KW-0808">Transferase</keyword>
<evidence type="ECO:0000256" key="2">
    <source>
        <dbReference type="ARBA" id="ARBA00004651"/>
    </source>
</evidence>
<dbReference type="CDD" id="cd06225">
    <property type="entry name" value="HAMP"/>
    <property type="match status" value="1"/>
</dbReference>
<evidence type="ECO:0000256" key="12">
    <source>
        <dbReference type="ARBA" id="ARBA00023012"/>
    </source>
</evidence>
<evidence type="ECO:0000259" key="15">
    <source>
        <dbReference type="PROSITE" id="PS50109"/>
    </source>
</evidence>
<dbReference type="InterPro" id="IPR003594">
    <property type="entry name" value="HATPase_dom"/>
</dbReference>
<dbReference type="PRINTS" id="PR00344">
    <property type="entry name" value="BCTRLSENSOR"/>
</dbReference>
<dbReference type="EMBL" id="JAUSUG010000022">
    <property type="protein sequence ID" value="MDQ0257047.1"/>
    <property type="molecule type" value="Genomic_DNA"/>
</dbReference>
<evidence type="ECO:0000256" key="10">
    <source>
        <dbReference type="ARBA" id="ARBA00022840"/>
    </source>
</evidence>
<feature type="domain" description="HAMP" evidence="16">
    <location>
        <begin position="76"/>
        <end position="128"/>
    </location>
</feature>
<dbReference type="PROSITE" id="PS50885">
    <property type="entry name" value="HAMP"/>
    <property type="match status" value="1"/>
</dbReference>
<dbReference type="CDD" id="cd00075">
    <property type="entry name" value="HATPase"/>
    <property type="match status" value="1"/>
</dbReference>
<dbReference type="SUPFAM" id="SSF55874">
    <property type="entry name" value="ATPase domain of HSP90 chaperone/DNA topoisomerase II/histidine kinase"/>
    <property type="match status" value="1"/>
</dbReference>
<accession>A0ABU0A0Q0</accession>
<dbReference type="InterPro" id="IPR036890">
    <property type="entry name" value="HATPase_C_sf"/>
</dbReference>
<dbReference type="Pfam" id="PF02518">
    <property type="entry name" value="HATPase_c"/>
    <property type="match status" value="1"/>
</dbReference>
<dbReference type="Pfam" id="PF00512">
    <property type="entry name" value="HisKA"/>
    <property type="match status" value="1"/>
</dbReference>
<keyword evidence="12" id="KW-0902">Two-component regulatory system</keyword>
<keyword evidence="4" id="KW-1003">Cell membrane</keyword>
<sequence>MDSIRWKMFLYFCFSILLTLLTVIALWIIAMIIYENRMDPFYSIISYVFHLPIIGILFLLLLAGMFFMLYFFVLTSSLMKYLLRIIHSVNVISSGNLDHRIPITRNDELGLLANQINTMTEKLDKSMEEERKAAKAKQELITSVSHDLRTPLTSIVGYMDLIERDQYKDEVELRHYTNIVFSKAKRLQKLIEDLFEYTRTLHGTMIIKEEKVDVGQLLEQLVAEAFPMLDKAGVQCRLHPFPEKIIVTADGDKLARVYENLISNAIQYGQKGKYVDIKWKLEKQEAVVEIINYGQPIAAQDLPFVFERFYRGEKSRADHLGGAGLGLAIAKNIIELHGGTVTARSTTDQTVFETRLTIN</sequence>
<dbReference type="InterPro" id="IPR036097">
    <property type="entry name" value="HisK_dim/P_sf"/>
</dbReference>
<keyword evidence="10" id="KW-0067">ATP-binding</keyword>
<feature type="domain" description="Histidine kinase" evidence="15">
    <location>
        <begin position="143"/>
        <end position="359"/>
    </location>
</feature>